<dbReference type="RefSeq" id="WP_052498658.1">
    <property type="nucleotide sequence ID" value="NZ_JAQEGL010000005.1"/>
</dbReference>
<organism evidence="2 3">
    <name type="scientific">Weissella cibaria</name>
    <dbReference type="NCBI Taxonomy" id="137591"/>
    <lineage>
        <taxon>Bacteria</taxon>
        <taxon>Bacillati</taxon>
        <taxon>Bacillota</taxon>
        <taxon>Bacilli</taxon>
        <taxon>Lactobacillales</taxon>
        <taxon>Lactobacillaceae</taxon>
        <taxon>Weissella</taxon>
    </lineage>
</organism>
<name>A0A0D1LPA7_9LACO</name>
<dbReference type="AlphaFoldDB" id="A0A0D1LPA7"/>
<dbReference type="PATRIC" id="fig|137591.24.peg.2164"/>
<proteinExistence type="predicted"/>
<protein>
    <recommendedName>
        <fullName evidence="1">IrrE N-terminal-like domain-containing protein</fullName>
    </recommendedName>
</protein>
<dbReference type="Pfam" id="PF06114">
    <property type="entry name" value="Peptidase_M78"/>
    <property type="match status" value="1"/>
</dbReference>
<evidence type="ECO:0000313" key="3">
    <source>
        <dbReference type="Proteomes" id="UP000032289"/>
    </source>
</evidence>
<dbReference type="Proteomes" id="UP000032289">
    <property type="component" value="Unassembled WGS sequence"/>
</dbReference>
<evidence type="ECO:0000259" key="1">
    <source>
        <dbReference type="Pfam" id="PF06114"/>
    </source>
</evidence>
<sequence length="135" mass="15326">MIQTVISKLNSIARQCGIVIIKVNAGIHDPDVAIVEDKVIFMNVSFKTKFSYAFRLAHELAHLIDGDTGSQGVYAFSPYSKKIEERHAHEFALNFLAALFFQDTPVEYRNYVNFMDVLGLPAYFEDMSREAVMQV</sequence>
<evidence type="ECO:0000313" key="2">
    <source>
        <dbReference type="EMBL" id="KIU20437.1"/>
    </source>
</evidence>
<dbReference type="InterPro" id="IPR010359">
    <property type="entry name" value="IrrE_HExxH"/>
</dbReference>
<reference evidence="2" key="1">
    <citation type="journal article" date="2015" name="Microbiology (Mosc.)">
        <title>Genomics of the Weissella cibaria species with an examination of its metabolic traits.</title>
        <authorList>
            <person name="Lynch K.M."/>
            <person name="Lucid A."/>
            <person name="Arendt E.K."/>
            <person name="Sleator R.D."/>
            <person name="Lucey B."/>
            <person name="Coffey A."/>
        </authorList>
    </citation>
    <scope>NUCLEOTIDE SEQUENCE [LARGE SCALE GENOMIC DNA]</scope>
    <source>
        <strain evidence="2">AB3b</strain>
    </source>
</reference>
<feature type="domain" description="IrrE N-terminal-like" evidence="1">
    <location>
        <begin position="17"/>
        <end position="96"/>
    </location>
</feature>
<dbReference type="EMBL" id="JWHT01000060">
    <property type="protein sequence ID" value="KIU20437.1"/>
    <property type="molecule type" value="Genomic_DNA"/>
</dbReference>
<accession>A0A0D1LPA7</accession>
<comment type="caution">
    <text evidence="2">The sequence shown here is derived from an EMBL/GenBank/DDBJ whole genome shotgun (WGS) entry which is preliminary data.</text>
</comment>
<gene>
    <name evidence="2" type="ORF">ab3b_02216</name>
</gene>